<reference evidence="1" key="2">
    <citation type="submission" date="2020-09" db="EMBL/GenBank/DDBJ databases">
        <authorList>
            <person name="Sun Q."/>
            <person name="Zhou Y."/>
        </authorList>
    </citation>
    <scope>NUCLEOTIDE SEQUENCE</scope>
    <source>
        <strain evidence="1">CGMCC 1.12360</strain>
    </source>
</reference>
<organism evidence="1 2">
    <name type="scientific">Compostibacillus humi</name>
    <dbReference type="NCBI Taxonomy" id="1245525"/>
    <lineage>
        <taxon>Bacteria</taxon>
        <taxon>Bacillati</taxon>
        <taxon>Bacillota</taxon>
        <taxon>Bacilli</taxon>
        <taxon>Bacillales</taxon>
        <taxon>Bacillaceae</taxon>
        <taxon>Compostibacillus</taxon>
    </lineage>
</organism>
<evidence type="ECO:0000313" key="2">
    <source>
        <dbReference type="Proteomes" id="UP000602050"/>
    </source>
</evidence>
<dbReference type="SUPFAM" id="SSF54001">
    <property type="entry name" value="Cysteine proteinases"/>
    <property type="match status" value="1"/>
</dbReference>
<dbReference type="RefSeq" id="WP_188393089.1">
    <property type="nucleotide sequence ID" value="NZ_BMEV01000070.1"/>
</dbReference>
<protein>
    <submittedName>
        <fullName evidence="1">Uncharacterized protein</fullName>
    </submittedName>
</protein>
<dbReference type="EMBL" id="BMEV01000070">
    <property type="protein sequence ID" value="GFZ86909.1"/>
    <property type="molecule type" value="Genomic_DNA"/>
</dbReference>
<sequence length="259" mass="30448">MLPPQHILRVWKRFDTFPMERLTKLWIYNQGRQKKQRDVSEMKEHRNRYGITGNCFDLAIWLLDEFNRESITAYPIGNHLFTEKAHAAVVALDEAGNRYLCDLGDQWISPILIDKKTEDYTETKLSGFFPGAQIQVIPNGHHTEIRYHRPNGKISAQTYNTKPLDFDSFLRAAEHSQNLINPKPLLECRIPYKNEIAHWEFNNWESFLSTSEGLLIEPKKTSMEEWAIKINDVTGYDEDFLMEVLEQYSRLSKLHFDVK</sequence>
<reference evidence="1" key="1">
    <citation type="journal article" date="2014" name="Int. J. Syst. Evol. Microbiol.">
        <title>Complete genome sequence of Corynebacterium casei LMG S-19264T (=DSM 44701T), isolated from a smear-ripened cheese.</title>
        <authorList>
            <consortium name="US DOE Joint Genome Institute (JGI-PGF)"/>
            <person name="Walter F."/>
            <person name="Albersmeier A."/>
            <person name="Kalinowski J."/>
            <person name="Ruckert C."/>
        </authorList>
    </citation>
    <scope>NUCLEOTIDE SEQUENCE</scope>
    <source>
        <strain evidence="1">CGMCC 1.12360</strain>
    </source>
</reference>
<accession>A0A8J2TT46</accession>
<evidence type="ECO:0000313" key="1">
    <source>
        <dbReference type="EMBL" id="GFZ86909.1"/>
    </source>
</evidence>
<name>A0A8J2TT46_9BACI</name>
<comment type="caution">
    <text evidence="1">The sequence shown here is derived from an EMBL/GenBank/DDBJ whole genome shotgun (WGS) entry which is preliminary data.</text>
</comment>
<dbReference type="AlphaFoldDB" id="A0A8J2TT46"/>
<keyword evidence="2" id="KW-1185">Reference proteome</keyword>
<proteinExistence type="predicted"/>
<gene>
    <name evidence="1" type="ORF">GCM10010978_28490</name>
</gene>
<dbReference type="Proteomes" id="UP000602050">
    <property type="component" value="Unassembled WGS sequence"/>
</dbReference>
<dbReference type="InterPro" id="IPR038765">
    <property type="entry name" value="Papain-like_cys_pep_sf"/>
</dbReference>